<accession>A0A6N4SUY6</accession>
<evidence type="ECO:0000313" key="2">
    <source>
        <dbReference type="EMBL" id="ABG60292.1"/>
    </source>
</evidence>
<evidence type="ECO:0000313" key="3">
    <source>
        <dbReference type="Proteomes" id="UP000001822"/>
    </source>
</evidence>
<reference evidence="2 3" key="1">
    <citation type="journal article" date="2007" name="Appl. Environ. Microbiol.">
        <title>Genome sequence of the cellulolytic gliding bacterium Cytophaga hutchinsonii.</title>
        <authorList>
            <person name="Xie G."/>
            <person name="Bruce D.C."/>
            <person name="Challacombe J.F."/>
            <person name="Chertkov O."/>
            <person name="Detter J.C."/>
            <person name="Gilna P."/>
            <person name="Han C.S."/>
            <person name="Lucas S."/>
            <person name="Misra M."/>
            <person name="Myers G.L."/>
            <person name="Richardson P."/>
            <person name="Tapia R."/>
            <person name="Thayer N."/>
            <person name="Thompson L.S."/>
            <person name="Brettin T.S."/>
            <person name="Henrissat B."/>
            <person name="Wilson D.B."/>
            <person name="McBride M.J."/>
        </authorList>
    </citation>
    <scope>NUCLEOTIDE SEQUENCE [LARGE SCALE GENOMIC DNA]</scope>
    <source>
        <strain evidence="3">ATCC 33406 / DSM 1761 / CIP 103989 / NBRC 15051 / NCIMB 9469 / D465</strain>
    </source>
</reference>
<dbReference type="Proteomes" id="UP000001822">
    <property type="component" value="Chromosome"/>
</dbReference>
<dbReference type="RefSeq" id="WP_011586402.1">
    <property type="nucleotide sequence ID" value="NC_008255.1"/>
</dbReference>
<dbReference type="Gene3D" id="3.90.1150.200">
    <property type="match status" value="1"/>
</dbReference>
<proteinExistence type="predicted"/>
<feature type="domain" description="YdhG-like" evidence="1">
    <location>
        <begin position="16"/>
        <end position="110"/>
    </location>
</feature>
<protein>
    <recommendedName>
        <fullName evidence="1">YdhG-like domain-containing protein</fullName>
    </recommendedName>
</protein>
<keyword evidence="3" id="KW-1185">Reference proteome</keyword>
<dbReference type="EMBL" id="CP000383">
    <property type="protein sequence ID" value="ABG60292.1"/>
    <property type="molecule type" value="Genomic_DNA"/>
</dbReference>
<dbReference type="OrthoDB" id="670608at2"/>
<dbReference type="SUPFAM" id="SSF159888">
    <property type="entry name" value="YdhG-like"/>
    <property type="match status" value="1"/>
</dbReference>
<dbReference type="KEGG" id="chu:CHU_3051"/>
<dbReference type="AlphaFoldDB" id="A0A6N4SUY6"/>
<dbReference type="Pfam" id="PF08818">
    <property type="entry name" value="DUF1801"/>
    <property type="match status" value="1"/>
</dbReference>
<name>A0A6N4SUY6_CYTH3</name>
<gene>
    <name evidence="2" type="ordered locus">CHU_3051</name>
</gene>
<organism evidence="2 3">
    <name type="scientific">Cytophaga hutchinsonii (strain ATCC 33406 / DSM 1761 / CIP 103989 / NBRC 15051 / NCIMB 9469 / D465)</name>
    <dbReference type="NCBI Taxonomy" id="269798"/>
    <lineage>
        <taxon>Bacteria</taxon>
        <taxon>Pseudomonadati</taxon>
        <taxon>Bacteroidota</taxon>
        <taxon>Cytophagia</taxon>
        <taxon>Cytophagales</taxon>
        <taxon>Cytophagaceae</taxon>
        <taxon>Cytophaga</taxon>
    </lineage>
</organism>
<dbReference type="InterPro" id="IPR014922">
    <property type="entry name" value="YdhG-like"/>
</dbReference>
<sequence length="121" mass="14467">MKELDNFYFRQEEPVKSCMLALRSIILSQHEEITAEWKYGMPFFCFKGKMFCYIWLHKKYNMPYIGMVEGKHIEHPKLIQENRSRMKIMLFEADKDLPVKTIEQIVQKAIGLYVSGEIKIK</sequence>
<evidence type="ECO:0000259" key="1">
    <source>
        <dbReference type="Pfam" id="PF08818"/>
    </source>
</evidence>